<dbReference type="EMBL" id="BEXD01004395">
    <property type="protein sequence ID" value="GBC10560.1"/>
    <property type="molecule type" value="Genomic_DNA"/>
</dbReference>
<sequence length="585" mass="68454">MGIPVPLECLQAIFQYLQDDIKSLHSILLVDKLWCVNVIPILYKNPFILLNETLFTTPNYNEAFEIHGKNILLLLEIYLSYLTSQQRLEWEGKGIVLSKKVEPLLFDYISYLRILPIPEIQHMILLWCNKDYNIRDNRKFIEMELNKLFLTKCKNINTILFDESTQLPELPESSSSELVNFLPNFHNLNFICTKFSENSILEKIIPFCDEIKVLSILGFGYRTSINTISKIIIPKLITKSKALEKFYWGGDINCDDTFISKSLGKHINSLTHIEIYNNFSNRIINLISKCSNLKKLRFSNNFYNFPQFIINNYDKLIIDITPFTNPNCSFPYLQDLFFGFIPKDPIHFNILLKNTNNSLKELGTIWSNSIHLDTYCENLNFLYLKLSFNDFPQFLNLNNFPSNLTKLILTTSKNPFEYQHDTNEFLIHLGNILPINLKFLHLGMFYRFHSVDSLSKFLSKCQEKLPYPLEFILPFNFKRPSLNDDDGDGDVNSLIKNFVKNHVLSKNSWILFLYFYLKKCKKCYSCHGSLLDEEENPIEPFKEINIIKRCSCYKKHIEPFILQELRDEVSVINVPSPTTNVVDVN</sequence>
<evidence type="ECO:0008006" key="4">
    <source>
        <dbReference type="Google" id="ProtNLM"/>
    </source>
</evidence>
<evidence type="ECO:0000313" key="3">
    <source>
        <dbReference type="Proteomes" id="UP000247702"/>
    </source>
</evidence>
<reference evidence="2" key="2">
    <citation type="submission" date="2019-10" db="EMBL/GenBank/DDBJ databases">
        <title>Conservation and host-specific expression of non-tandemly repeated heterogenous ribosome RNA gene in arbuscular mycorrhizal fungi.</title>
        <authorList>
            <person name="Maeda T."/>
            <person name="Kobayashi Y."/>
            <person name="Nakagawa T."/>
            <person name="Ezawa T."/>
            <person name="Yamaguchi K."/>
            <person name="Bino T."/>
            <person name="Nishimoto Y."/>
            <person name="Shigenobu S."/>
            <person name="Kawaguchi M."/>
        </authorList>
    </citation>
    <scope>NUCLEOTIDE SEQUENCE</scope>
    <source>
        <strain evidence="2">HR1</strain>
    </source>
</reference>
<reference evidence="1 3" key="1">
    <citation type="submission" date="2017-11" db="EMBL/GenBank/DDBJ databases">
        <title>The genome of Rhizophagus clarus HR1 reveals common genetic basis of auxotrophy among arbuscular mycorrhizal fungi.</title>
        <authorList>
            <person name="Kobayashi Y."/>
        </authorList>
    </citation>
    <scope>NUCLEOTIDE SEQUENCE [LARGE SCALE GENOMIC DNA]</scope>
    <source>
        <strain evidence="1 3">HR1</strain>
    </source>
</reference>
<dbReference type="EMBL" id="BLAL01000004">
    <property type="protein sequence ID" value="GES72884.1"/>
    <property type="molecule type" value="Genomic_DNA"/>
</dbReference>
<comment type="caution">
    <text evidence="1">The sequence shown here is derived from an EMBL/GenBank/DDBJ whole genome shotgun (WGS) entry which is preliminary data.</text>
</comment>
<organism evidence="1 3">
    <name type="scientific">Rhizophagus clarus</name>
    <dbReference type="NCBI Taxonomy" id="94130"/>
    <lineage>
        <taxon>Eukaryota</taxon>
        <taxon>Fungi</taxon>
        <taxon>Fungi incertae sedis</taxon>
        <taxon>Mucoromycota</taxon>
        <taxon>Glomeromycotina</taxon>
        <taxon>Glomeromycetes</taxon>
        <taxon>Glomerales</taxon>
        <taxon>Glomeraceae</taxon>
        <taxon>Rhizophagus</taxon>
    </lineage>
</organism>
<name>A0A2Z6SI80_9GLOM</name>
<proteinExistence type="predicted"/>
<dbReference type="Proteomes" id="UP000247702">
    <property type="component" value="Unassembled WGS sequence"/>
</dbReference>
<dbReference type="SUPFAM" id="SSF52047">
    <property type="entry name" value="RNI-like"/>
    <property type="match status" value="1"/>
</dbReference>
<dbReference type="Proteomes" id="UP000615446">
    <property type="component" value="Unassembled WGS sequence"/>
</dbReference>
<protein>
    <recommendedName>
        <fullName evidence="4">F-box domain-containing protein</fullName>
    </recommendedName>
</protein>
<dbReference type="OrthoDB" id="2338937at2759"/>
<dbReference type="AlphaFoldDB" id="A0A2Z6SI80"/>
<accession>A0A2Z6SI80</accession>
<evidence type="ECO:0000313" key="1">
    <source>
        <dbReference type="EMBL" id="GBC10560.1"/>
    </source>
</evidence>
<evidence type="ECO:0000313" key="2">
    <source>
        <dbReference type="EMBL" id="GES72884.1"/>
    </source>
</evidence>
<keyword evidence="3" id="KW-1185">Reference proteome</keyword>
<gene>
    <name evidence="2" type="ORF">RCL2_000042800</name>
    <name evidence="1" type="ORF">RclHR1_09720002</name>
</gene>